<feature type="compositionally biased region" description="Low complexity" evidence="1">
    <location>
        <begin position="468"/>
        <end position="481"/>
    </location>
</feature>
<dbReference type="AlphaFoldDB" id="A0A9P8UWT8"/>
<feature type="region of interest" description="Disordered" evidence="1">
    <location>
        <begin position="455"/>
        <end position="502"/>
    </location>
</feature>
<dbReference type="OrthoDB" id="5386093at2759"/>
<feature type="region of interest" description="Disordered" evidence="1">
    <location>
        <begin position="351"/>
        <end position="419"/>
    </location>
</feature>
<evidence type="ECO:0000313" key="5">
    <source>
        <dbReference type="Proteomes" id="UP000758603"/>
    </source>
</evidence>
<dbReference type="RefSeq" id="XP_045963545.1">
    <property type="nucleotide sequence ID" value="XM_046101263.1"/>
</dbReference>
<keyword evidence="2" id="KW-0812">Transmembrane</keyword>
<name>A0A9P8UWT8_9PEZI</name>
<evidence type="ECO:0000256" key="2">
    <source>
        <dbReference type="SAM" id="Phobius"/>
    </source>
</evidence>
<feature type="signal peptide" evidence="3">
    <location>
        <begin position="1"/>
        <end position="31"/>
    </location>
</feature>
<organism evidence="4 5">
    <name type="scientific">Truncatella angustata</name>
    <dbReference type="NCBI Taxonomy" id="152316"/>
    <lineage>
        <taxon>Eukaryota</taxon>
        <taxon>Fungi</taxon>
        <taxon>Dikarya</taxon>
        <taxon>Ascomycota</taxon>
        <taxon>Pezizomycotina</taxon>
        <taxon>Sordariomycetes</taxon>
        <taxon>Xylariomycetidae</taxon>
        <taxon>Amphisphaeriales</taxon>
        <taxon>Sporocadaceae</taxon>
        <taxon>Truncatella</taxon>
    </lineage>
</organism>
<feature type="compositionally biased region" description="Polar residues" evidence="1">
    <location>
        <begin position="366"/>
        <end position="383"/>
    </location>
</feature>
<accession>A0A9P8UWT8</accession>
<feature type="compositionally biased region" description="Low complexity" evidence="1">
    <location>
        <begin position="202"/>
        <end position="278"/>
    </location>
</feature>
<keyword evidence="5" id="KW-1185">Reference proteome</keyword>
<dbReference type="Proteomes" id="UP000758603">
    <property type="component" value="Unassembled WGS sequence"/>
</dbReference>
<evidence type="ECO:0000256" key="1">
    <source>
        <dbReference type="SAM" id="MobiDB-lite"/>
    </source>
</evidence>
<evidence type="ECO:0000256" key="3">
    <source>
        <dbReference type="SAM" id="SignalP"/>
    </source>
</evidence>
<feature type="compositionally biased region" description="Polar residues" evidence="1">
    <location>
        <begin position="393"/>
        <end position="411"/>
    </location>
</feature>
<keyword evidence="2" id="KW-1133">Transmembrane helix</keyword>
<feature type="region of interest" description="Disordered" evidence="1">
    <location>
        <begin position="317"/>
        <end position="336"/>
    </location>
</feature>
<dbReference type="GeneID" id="70130155"/>
<proteinExistence type="predicted"/>
<evidence type="ECO:0000313" key="4">
    <source>
        <dbReference type="EMBL" id="KAH6659414.1"/>
    </source>
</evidence>
<feature type="compositionally biased region" description="Polar residues" evidence="1">
    <location>
        <begin position="186"/>
        <end position="201"/>
    </location>
</feature>
<keyword evidence="3" id="KW-0732">Signal</keyword>
<feature type="region of interest" description="Disordered" evidence="1">
    <location>
        <begin position="186"/>
        <end position="278"/>
    </location>
</feature>
<feature type="chain" id="PRO_5040376909" evidence="3">
    <location>
        <begin position="32"/>
        <end position="502"/>
    </location>
</feature>
<protein>
    <submittedName>
        <fullName evidence="4">Uncharacterized protein</fullName>
    </submittedName>
</protein>
<feature type="transmembrane region" description="Helical" evidence="2">
    <location>
        <begin position="288"/>
        <end position="311"/>
    </location>
</feature>
<keyword evidence="2" id="KW-0472">Membrane</keyword>
<gene>
    <name evidence="4" type="ORF">BKA67DRAFT_544378</name>
</gene>
<reference evidence="4" key="1">
    <citation type="journal article" date="2021" name="Nat. Commun.">
        <title>Genetic determinants of endophytism in the Arabidopsis root mycobiome.</title>
        <authorList>
            <person name="Mesny F."/>
            <person name="Miyauchi S."/>
            <person name="Thiergart T."/>
            <person name="Pickel B."/>
            <person name="Atanasova L."/>
            <person name="Karlsson M."/>
            <person name="Huettel B."/>
            <person name="Barry K.W."/>
            <person name="Haridas S."/>
            <person name="Chen C."/>
            <person name="Bauer D."/>
            <person name="Andreopoulos W."/>
            <person name="Pangilinan J."/>
            <person name="LaButti K."/>
            <person name="Riley R."/>
            <person name="Lipzen A."/>
            <person name="Clum A."/>
            <person name="Drula E."/>
            <person name="Henrissat B."/>
            <person name="Kohler A."/>
            <person name="Grigoriev I.V."/>
            <person name="Martin F.M."/>
            <person name="Hacquard S."/>
        </authorList>
    </citation>
    <scope>NUCLEOTIDE SEQUENCE</scope>
    <source>
        <strain evidence="4">MPI-SDFR-AT-0073</strain>
    </source>
</reference>
<dbReference type="EMBL" id="JAGPXC010000001">
    <property type="protein sequence ID" value="KAH6659414.1"/>
    <property type="molecule type" value="Genomic_DNA"/>
</dbReference>
<sequence length="502" mass="52967">MAKTSMRNLLFRLPPATLALFLSTVISLAHAHALPRQTTTVESHELHVIAWPPIPTEAPLSPFELLRRQEDNTICGYIGDLPATCSAGSHCVLDKQHNVMGCCPNGGPCTQGVYTGCIDYNSGEQTEANPYVYTCQGSDVCYKNEFGGGVYQYGCGTASDLATSVQASLSGVDALVITSSVPLTATPTTLSEPISINPSTGTRSFSSTSDTASQISSTRSSSTRSSTSSSLSSSPSTTASSSSSTSSQTTSTSTGSTSSTSLAGATSSSSPTSTTAPATASHFDQTGAIVGGTISGVAILIAIVAIAIFCIQKRRNRRLGPGPVPKAPPSSEYMSPIRSHGAAFAPLPTWQEEEEPPTPQPRYHQSYGQPHNQPYNQATQEANLYSPHDLPHGNTTQITGGQHAAQQNYSYPSGPATGAMAETTPIADAHTRNGANELDDFSHGYSAAVGQIQHHEEDRQPLTPVNIDGHSSGSDSSSPSRRMGDRPLWQQNRRQSRNLMWM</sequence>
<comment type="caution">
    <text evidence="4">The sequence shown here is derived from an EMBL/GenBank/DDBJ whole genome shotgun (WGS) entry which is preliminary data.</text>
</comment>